<proteinExistence type="predicted"/>
<protein>
    <recommendedName>
        <fullName evidence="4">DUF3108 domain-containing protein</fullName>
    </recommendedName>
</protein>
<feature type="signal peptide" evidence="1">
    <location>
        <begin position="1"/>
        <end position="24"/>
    </location>
</feature>
<evidence type="ECO:0000256" key="1">
    <source>
        <dbReference type="SAM" id="SignalP"/>
    </source>
</evidence>
<reference evidence="2 3" key="1">
    <citation type="journal article" date="2019" name="Nat. Microbiol.">
        <title>Mediterranean grassland soil C-N compound turnover is dependent on rainfall and depth, and is mediated by genomically divergent microorganisms.</title>
        <authorList>
            <person name="Diamond S."/>
            <person name="Andeer P.F."/>
            <person name="Li Z."/>
            <person name="Crits-Christoph A."/>
            <person name="Burstein D."/>
            <person name="Anantharaman K."/>
            <person name="Lane K.R."/>
            <person name="Thomas B.C."/>
            <person name="Pan C."/>
            <person name="Northen T.R."/>
            <person name="Banfield J.F."/>
        </authorList>
    </citation>
    <scope>NUCLEOTIDE SEQUENCE [LARGE SCALE GENOMIC DNA]</scope>
    <source>
        <strain evidence="2">WS_11</strain>
    </source>
</reference>
<dbReference type="AlphaFoldDB" id="A0A538U7I2"/>
<keyword evidence="1" id="KW-0732">Signal</keyword>
<gene>
    <name evidence="2" type="ORF">E6K81_09140</name>
</gene>
<sequence length="305" mass="33292">MRRRHALATALAGLALAVATGAAAPRPDALDPADPGWAQAPLWDDGKAEVSTYAGTTERYGQIRPTTARIIVVKEDLVRATMVKSDSGPVPGRTVEALKQILVADFPTGIYTYHQTAALFFARGTLAFLKEAMSHTESCGITFVMVRAQGDHLVHEAHSYWEGEADRQVRVPWPAPKRPHVLWDALPLWLRSLPRGDGRGGPLAVWLLPTQVSGRAPLASTRPVAATVRRTPGAAEPLRVRAGEIPAFRYTVESPAGRDTFWLAAAAPHPLVRLATAAGRRLELLKTQRLDYWNHHGLGDERLLE</sequence>
<evidence type="ECO:0000313" key="2">
    <source>
        <dbReference type="EMBL" id="TMQ71838.1"/>
    </source>
</evidence>
<feature type="chain" id="PRO_5021771806" description="DUF3108 domain-containing protein" evidence="1">
    <location>
        <begin position="25"/>
        <end position="305"/>
    </location>
</feature>
<name>A0A538U7I2_UNCEI</name>
<comment type="caution">
    <text evidence="2">The sequence shown here is derived from an EMBL/GenBank/DDBJ whole genome shotgun (WGS) entry which is preliminary data.</text>
</comment>
<dbReference type="EMBL" id="VBPB01000139">
    <property type="protein sequence ID" value="TMQ71838.1"/>
    <property type="molecule type" value="Genomic_DNA"/>
</dbReference>
<accession>A0A538U7I2</accession>
<organism evidence="2 3">
    <name type="scientific">Eiseniibacteriota bacterium</name>
    <dbReference type="NCBI Taxonomy" id="2212470"/>
    <lineage>
        <taxon>Bacteria</taxon>
        <taxon>Candidatus Eiseniibacteriota</taxon>
    </lineage>
</organism>
<dbReference type="Proteomes" id="UP000319771">
    <property type="component" value="Unassembled WGS sequence"/>
</dbReference>
<evidence type="ECO:0008006" key="4">
    <source>
        <dbReference type="Google" id="ProtNLM"/>
    </source>
</evidence>
<evidence type="ECO:0000313" key="3">
    <source>
        <dbReference type="Proteomes" id="UP000319771"/>
    </source>
</evidence>